<name>A0A0F9G7W2_9ZZZZ</name>
<protein>
    <submittedName>
        <fullName evidence="1">Uncharacterized protein</fullName>
    </submittedName>
</protein>
<proteinExistence type="predicted"/>
<dbReference type="EMBL" id="LAZR01018789">
    <property type="protein sequence ID" value="KKL94994.1"/>
    <property type="molecule type" value="Genomic_DNA"/>
</dbReference>
<evidence type="ECO:0000313" key="1">
    <source>
        <dbReference type="EMBL" id="KKL94994.1"/>
    </source>
</evidence>
<organism evidence="1">
    <name type="scientific">marine sediment metagenome</name>
    <dbReference type="NCBI Taxonomy" id="412755"/>
    <lineage>
        <taxon>unclassified sequences</taxon>
        <taxon>metagenomes</taxon>
        <taxon>ecological metagenomes</taxon>
    </lineage>
</organism>
<comment type="caution">
    <text evidence="1">The sequence shown here is derived from an EMBL/GenBank/DDBJ whole genome shotgun (WGS) entry which is preliminary data.</text>
</comment>
<gene>
    <name evidence="1" type="ORF">LCGC14_1859060</name>
</gene>
<accession>A0A0F9G7W2</accession>
<dbReference type="AlphaFoldDB" id="A0A0F9G7W2"/>
<sequence>MAVWNNKMNLIAFFSNKGTPSTGLSPTIDVWKLDGTQSVTAQAMTEIAGGFYYYDFTTYDEDEDYVIRADGTSTLTGADRYVYSTNETAGVGNILKIEKNRWEIKSNQMIFYDDDGTTALYTFDLKTKSDVPTERDVFKRNPA</sequence>
<reference evidence="1" key="1">
    <citation type="journal article" date="2015" name="Nature">
        <title>Complex archaea that bridge the gap between prokaryotes and eukaryotes.</title>
        <authorList>
            <person name="Spang A."/>
            <person name="Saw J.H."/>
            <person name="Jorgensen S.L."/>
            <person name="Zaremba-Niedzwiedzka K."/>
            <person name="Martijn J."/>
            <person name="Lind A.E."/>
            <person name="van Eijk R."/>
            <person name="Schleper C."/>
            <person name="Guy L."/>
            <person name="Ettema T.J."/>
        </authorList>
    </citation>
    <scope>NUCLEOTIDE SEQUENCE</scope>
</reference>